<feature type="compositionally biased region" description="Basic residues" evidence="1">
    <location>
        <begin position="217"/>
        <end position="227"/>
    </location>
</feature>
<comment type="caution">
    <text evidence="2">The sequence shown here is derived from an EMBL/GenBank/DDBJ whole genome shotgun (WGS) entry which is preliminary data.</text>
</comment>
<reference evidence="2" key="1">
    <citation type="submission" date="2020-11" db="EMBL/GenBank/DDBJ databases">
        <authorList>
            <consortium name="DOE Joint Genome Institute"/>
            <person name="Ahrendt S."/>
            <person name="Riley R."/>
            <person name="Andreopoulos W."/>
            <person name="Labutti K."/>
            <person name="Pangilinan J."/>
            <person name="Ruiz-Duenas F.J."/>
            <person name="Barrasa J.M."/>
            <person name="Sanchez-Garcia M."/>
            <person name="Camarero S."/>
            <person name="Miyauchi S."/>
            <person name="Serrano A."/>
            <person name="Linde D."/>
            <person name="Babiker R."/>
            <person name="Drula E."/>
            <person name="Ayuso-Fernandez I."/>
            <person name="Pacheco R."/>
            <person name="Padilla G."/>
            <person name="Ferreira P."/>
            <person name="Barriuso J."/>
            <person name="Kellner H."/>
            <person name="Castanera R."/>
            <person name="Alfaro M."/>
            <person name="Ramirez L."/>
            <person name="Pisabarro A.G."/>
            <person name="Kuo A."/>
            <person name="Tritt A."/>
            <person name="Lipzen A."/>
            <person name="He G."/>
            <person name="Yan M."/>
            <person name="Ng V."/>
            <person name="Cullen D."/>
            <person name="Martin F."/>
            <person name="Rosso M.-N."/>
            <person name="Henrissat B."/>
            <person name="Hibbett D."/>
            <person name="Martinez A.T."/>
            <person name="Grigoriev I.V."/>
        </authorList>
    </citation>
    <scope>NUCLEOTIDE SEQUENCE</scope>
    <source>
        <strain evidence="2">AH 40177</strain>
    </source>
</reference>
<organism evidence="2 3">
    <name type="scientific">Rhodocollybia butyracea</name>
    <dbReference type="NCBI Taxonomy" id="206335"/>
    <lineage>
        <taxon>Eukaryota</taxon>
        <taxon>Fungi</taxon>
        <taxon>Dikarya</taxon>
        <taxon>Basidiomycota</taxon>
        <taxon>Agaricomycotina</taxon>
        <taxon>Agaricomycetes</taxon>
        <taxon>Agaricomycetidae</taxon>
        <taxon>Agaricales</taxon>
        <taxon>Marasmiineae</taxon>
        <taxon>Omphalotaceae</taxon>
        <taxon>Rhodocollybia</taxon>
    </lineage>
</organism>
<feature type="region of interest" description="Disordered" evidence="1">
    <location>
        <begin position="267"/>
        <end position="292"/>
    </location>
</feature>
<dbReference type="EMBL" id="JADNRY010000004">
    <property type="protein sequence ID" value="KAF9077160.1"/>
    <property type="molecule type" value="Genomic_DNA"/>
</dbReference>
<sequence length="731" mass="81479">MLEWTALDTWVLSAVASALEEIDIDLDNFELLYPEDEQPTPDTDISMEEDELDDFELVYPPESPPQPSPSPTVPSQAPPSTHSQFPAEESPQPKKIPKLSIRIPPRISPSKLPPTPISVKPAAPQSWPPGLFTSQPLPSFPAEYQQVKLPSSAPLQQRADIMPLQDRPKMAMLLRSCFNEGCNGVVKADGTRRICISCVSKEWQSQNTSALSVSGTRQKRKRKEKKQKKRVSWFDGYVKDEHDMSMDGVYEDVRAVADEADAKYPISGWDSDLTEPDDDAIAPTSHNTEAGPSSGLSSARCSICSGFLPLHYSWKCCPSCRKSRREYQRKRLGCESRYTKDDEITVQPKSKPQPTQKVSSMTLLRLNSVNKMKSYYLHDPAGLVTAGARVCTLHNCKHIVPSKAEYKYKLCFPCRFRTTQNVRIRQGWAKADKQAKAAAEVTPIEKIMHLDLSPPLDLTSLANDRCPSLDCGMRLEDDKLKRIKAQINAGTLSNIEDAATTDAICDQCAWRMLPSDVRKSCPIEVHARVRIIPLEEPSASSPSPKLKSCLRPTAPSPIIKLPQRPVPPAKPRLPTPYPEYQCLSRLVTDLQELLQQFLQAQAYYLTFCEGTDSLSKFSFDGEFSVVASDFEVLKRTDEVNEYVTNLMQEVEKVTTIKFIPDSRSVGVAYGGIVTRFACRDLVALAVPHDLGATVSHPAREMVGELEVVVLPVSSHRCFPGQRTVVRLRLVG</sequence>
<proteinExistence type="predicted"/>
<feature type="compositionally biased region" description="Pro residues" evidence="1">
    <location>
        <begin position="61"/>
        <end position="72"/>
    </location>
</feature>
<dbReference type="Proteomes" id="UP000772434">
    <property type="component" value="Unassembled WGS sequence"/>
</dbReference>
<dbReference type="OrthoDB" id="3266602at2759"/>
<accession>A0A9P5UEE1</accession>
<feature type="region of interest" description="Disordered" evidence="1">
    <location>
        <begin position="207"/>
        <end position="227"/>
    </location>
</feature>
<protein>
    <submittedName>
        <fullName evidence="2">Uncharacterized protein</fullName>
    </submittedName>
</protein>
<name>A0A9P5UEE1_9AGAR</name>
<evidence type="ECO:0000313" key="3">
    <source>
        <dbReference type="Proteomes" id="UP000772434"/>
    </source>
</evidence>
<evidence type="ECO:0000256" key="1">
    <source>
        <dbReference type="SAM" id="MobiDB-lite"/>
    </source>
</evidence>
<dbReference type="AlphaFoldDB" id="A0A9P5UEE1"/>
<feature type="compositionally biased region" description="Acidic residues" evidence="1">
    <location>
        <begin position="34"/>
        <end position="56"/>
    </location>
</feature>
<gene>
    <name evidence="2" type="ORF">BDP27DRAFT_599498</name>
</gene>
<feature type="region of interest" description="Disordered" evidence="1">
    <location>
        <begin position="34"/>
        <end position="122"/>
    </location>
</feature>
<keyword evidence="3" id="KW-1185">Reference proteome</keyword>
<feature type="compositionally biased region" description="Polar residues" evidence="1">
    <location>
        <begin position="207"/>
        <end position="216"/>
    </location>
</feature>
<evidence type="ECO:0000313" key="2">
    <source>
        <dbReference type="EMBL" id="KAF9077160.1"/>
    </source>
</evidence>